<protein>
    <recommendedName>
        <fullName evidence="1">C-type lectin domain-containing protein</fullName>
    </recommendedName>
</protein>
<reference evidence="2 3" key="1">
    <citation type="submission" date="2020-06" db="EMBL/GenBank/DDBJ databases">
        <authorList>
            <consortium name="Wellcome Sanger Institute Data Sharing"/>
        </authorList>
    </citation>
    <scope>NUCLEOTIDE SEQUENCE [LARGE SCALE GENOMIC DNA]</scope>
</reference>
<dbReference type="Proteomes" id="UP000694580">
    <property type="component" value="Chromosome 1"/>
</dbReference>
<organism evidence="2 3">
    <name type="scientific">Denticeps clupeoides</name>
    <name type="common">denticle herring</name>
    <dbReference type="NCBI Taxonomy" id="299321"/>
    <lineage>
        <taxon>Eukaryota</taxon>
        <taxon>Metazoa</taxon>
        <taxon>Chordata</taxon>
        <taxon>Craniata</taxon>
        <taxon>Vertebrata</taxon>
        <taxon>Euteleostomi</taxon>
        <taxon>Actinopterygii</taxon>
        <taxon>Neopterygii</taxon>
        <taxon>Teleostei</taxon>
        <taxon>Clupei</taxon>
        <taxon>Clupeiformes</taxon>
        <taxon>Denticipitoidei</taxon>
        <taxon>Denticipitidae</taxon>
        <taxon>Denticeps</taxon>
    </lineage>
</organism>
<dbReference type="InterPro" id="IPR016187">
    <property type="entry name" value="CTDL_fold"/>
</dbReference>
<sequence>MPMIKAASNKKKKIFDTTDVAFSFSFFFLDTAWSIYGSRYFKVVTAPKDWNSAELDCQNQGGNLASIHSAEEHAFLVSLVKTVGNINVWIGRSDAVKVSGSWIWSDGRKSQISKWGPGEPNNAGNGEHCAELFVPHGFLWNDSICSLAKPYVCAKNV</sequence>
<dbReference type="CDD" id="cd00037">
    <property type="entry name" value="CLECT"/>
    <property type="match status" value="1"/>
</dbReference>
<dbReference type="Ensembl" id="ENSDCDT00010055143.1">
    <property type="protein sequence ID" value="ENSDCDP00010045000.1"/>
    <property type="gene ID" value="ENSDCDG00010027717.1"/>
</dbReference>
<keyword evidence="3" id="KW-1185">Reference proteome</keyword>
<dbReference type="Pfam" id="PF00059">
    <property type="entry name" value="Lectin_C"/>
    <property type="match status" value="1"/>
</dbReference>
<name>A0AAY4DHM0_9TELE</name>
<gene>
    <name evidence="2" type="primary">LOC114794127</name>
</gene>
<dbReference type="InterPro" id="IPR050111">
    <property type="entry name" value="C-type_lectin/snaclec_domain"/>
</dbReference>
<dbReference type="SUPFAM" id="SSF56436">
    <property type="entry name" value="C-type lectin-like"/>
    <property type="match status" value="1"/>
</dbReference>
<evidence type="ECO:0000259" key="1">
    <source>
        <dbReference type="PROSITE" id="PS50041"/>
    </source>
</evidence>
<proteinExistence type="predicted"/>
<dbReference type="InterPro" id="IPR001304">
    <property type="entry name" value="C-type_lectin-like"/>
</dbReference>
<evidence type="ECO:0000313" key="3">
    <source>
        <dbReference type="Proteomes" id="UP000694580"/>
    </source>
</evidence>
<dbReference type="PANTHER" id="PTHR22803">
    <property type="entry name" value="MANNOSE, PHOSPHOLIPASE, LECTIN RECEPTOR RELATED"/>
    <property type="match status" value="1"/>
</dbReference>
<dbReference type="InterPro" id="IPR016186">
    <property type="entry name" value="C-type_lectin-like/link_sf"/>
</dbReference>
<evidence type="ECO:0000313" key="2">
    <source>
        <dbReference type="Ensembl" id="ENSDCDP00010045000.1"/>
    </source>
</evidence>
<dbReference type="Gene3D" id="3.10.100.10">
    <property type="entry name" value="Mannose-Binding Protein A, subunit A"/>
    <property type="match status" value="1"/>
</dbReference>
<dbReference type="AlphaFoldDB" id="A0AAY4DHM0"/>
<reference evidence="2" key="2">
    <citation type="submission" date="2025-08" db="UniProtKB">
        <authorList>
            <consortium name="Ensembl"/>
        </authorList>
    </citation>
    <scope>IDENTIFICATION</scope>
</reference>
<reference evidence="2" key="3">
    <citation type="submission" date="2025-09" db="UniProtKB">
        <authorList>
            <consortium name="Ensembl"/>
        </authorList>
    </citation>
    <scope>IDENTIFICATION</scope>
</reference>
<dbReference type="SMART" id="SM00034">
    <property type="entry name" value="CLECT"/>
    <property type="match status" value="1"/>
</dbReference>
<dbReference type="GeneTree" id="ENSGT01150000286973"/>
<accession>A0AAY4DHM0</accession>
<feature type="domain" description="C-type lectin" evidence="1">
    <location>
        <begin position="36"/>
        <end position="154"/>
    </location>
</feature>
<dbReference type="PROSITE" id="PS50041">
    <property type="entry name" value="C_TYPE_LECTIN_2"/>
    <property type="match status" value="1"/>
</dbReference>